<dbReference type="PROSITE" id="PS00125">
    <property type="entry name" value="SER_THR_PHOSPHATASE"/>
    <property type="match status" value="1"/>
</dbReference>
<dbReference type="InterPro" id="IPR004843">
    <property type="entry name" value="Calcineurin-like_PHP"/>
</dbReference>
<evidence type="ECO:0000313" key="4">
    <source>
        <dbReference type="EMBL" id="CAD5234128.1"/>
    </source>
</evidence>
<dbReference type="GO" id="GO:0005634">
    <property type="term" value="C:nucleus"/>
    <property type="evidence" value="ECO:0007669"/>
    <property type="project" value="TreeGrafter"/>
</dbReference>
<comment type="catalytic activity">
    <reaction evidence="1">
        <text>O-phospho-L-threonyl-[protein] + H2O = L-threonyl-[protein] + phosphate</text>
        <dbReference type="Rhea" id="RHEA:47004"/>
        <dbReference type="Rhea" id="RHEA-COMP:11060"/>
        <dbReference type="Rhea" id="RHEA-COMP:11605"/>
        <dbReference type="ChEBI" id="CHEBI:15377"/>
        <dbReference type="ChEBI" id="CHEBI:30013"/>
        <dbReference type="ChEBI" id="CHEBI:43474"/>
        <dbReference type="ChEBI" id="CHEBI:61977"/>
        <dbReference type="EC" id="3.1.3.16"/>
    </reaction>
</comment>
<dbReference type="AlphaFoldDB" id="A0A1I7SLR3"/>
<name>A0A1I7SLR3_BURXY</name>
<dbReference type="EMBL" id="CAJFCV020000006">
    <property type="protein sequence ID" value="CAG9129709.1"/>
    <property type="molecule type" value="Genomic_DNA"/>
</dbReference>
<dbReference type="Proteomes" id="UP000659654">
    <property type="component" value="Unassembled WGS sequence"/>
</dbReference>
<dbReference type="SMART" id="SM00156">
    <property type="entry name" value="PP2Ac"/>
    <property type="match status" value="1"/>
</dbReference>
<gene>
    <name evidence="4" type="ORF">BXYJ_LOCUS14219</name>
</gene>
<dbReference type="InterPro" id="IPR029052">
    <property type="entry name" value="Metallo-depent_PP-like"/>
</dbReference>
<feature type="region of interest" description="Disordered" evidence="2">
    <location>
        <begin position="104"/>
        <end position="142"/>
    </location>
</feature>
<feature type="region of interest" description="Disordered" evidence="2">
    <location>
        <begin position="1"/>
        <end position="27"/>
    </location>
</feature>
<feature type="compositionally biased region" description="Polar residues" evidence="2">
    <location>
        <begin position="18"/>
        <end position="27"/>
    </location>
</feature>
<protein>
    <recommendedName>
        <fullName evidence="1">Serine/threonine-protein phosphatase</fullName>
        <ecNumber evidence="1">3.1.3.16</ecNumber>
    </recommendedName>
</protein>
<dbReference type="OrthoDB" id="5815503at2759"/>
<dbReference type="EC" id="3.1.3.16" evidence="1"/>
<dbReference type="Gene3D" id="3.60.21.10">
    <property type="match status" value="1"/>
</dbReference>
<keyword evidence="1" id="KW-0378">Hydrolase</keyword>
<dbReference type="PANTHER" id="PTHR11668:SF10">
    <property type="entry name" value="SERINE_THREONINE-PROTEIN PHOSPHATASE"/>
    <property type="match status" value="1"/>
</dbReference>
<accession>A0A1I7SLR3</accession>
<dbReference type="InterPro" id="IPR050341">
    <property type="entry name" value="PP1_catalytic_subunit"/>
</dbReference>
<dbReference type="Pfam" id="PF00149">
    <property type="entry name" value="Metallophos"/>
    <property type="match status" value="1"/>
</dbReference>
<dbReference type="SMR" id="A0A1I7SLR3"/>
<dbReference type="WBParaSite" id="BXY_1399600.1">
    <property type="protein sequence ID" value="BXY_1399600.1"/>
    <property type="gene ID" value="BXY_1399600"/>
</dbReference>
<dbReference type="GO" id="GO:0005737">
    <property type="term" value="C:cytoplasm"/>
    <property type="evidence" value="ECO:0007669"/>
    <property type="project" value="TreeGrafter"/>
</dbReference>
<evidence type="ECO:0000256" key="1">
    <source>
        <dbReference type="RuleBase" id="RU004273"/>
    </source>
</evidence>
<sequence length="520" mass="57954">MSSGPAKEASHLIPPSPTGNAGVTKRQNVVSTLIEPSPGTLAPGVASSIIRKKSGIGRNNLFTRDEAPKRKPSIKQSINNTEGSVRTITAVCDVTQDSKRLRQSSKTFARRKDGQKVTKGSTRKKNSAIQDPSITVDPTMKSSIESVKKLKTDEEEAKSEKSKALSKPIGATTSSCITEDKVIENFDIGAFLDRHYAKVQPGVHRLRYTPSEIRTICKRAIDLLSPESALIDIRAGLYVCGDIHGQFNDLINMFILLGRPPNTRYCFLGDYVDRGGMSLECIMMLLAYKVLYPKHMYLLRGNHECGRVNKKYGFMDELEQVFGLPYAKTCWEVFQRVFNVLPAGAVIEKKIICMHGGLSPLMYGLEEIKKESKPIRNPSKGIINDMLWADPQHDINFWRTSTRGSGFCFGNRVIDELLNVNKLEMILRAHQLCMDGFWFFNDRKLVTIFSAPVYGNTFKNASAALRIDKDLKCRMVTFVPDSPDVKAMVETRQTLYEAPPPDSEDPIAAPIPTPLPQSCT</sequence>
<evidence type="ECO:0000313" key="5">
    <source>
        <dbReference type="Proteomes" id="UP000095284"/>
    </source>
</evidence>
<evidence type="ECO:0000313" key="6">
    <source>
        <dbReference type="Proteomes" id="UP000659654"/>
    </source>
</evidence>
<evidence type="ECO:0000259" key="3">
    <source>
        <dbReference type="PROSITE" id="PS00125"/>
    </source>
</evidence>
<dbReference type="PRINTS" id="PR00114">
    <property type="entry name" value="STPHPHTASE"/>
</dbReference>
<dbReference type="InterPro" id="IPR006186">
    <property type="entry name" value="Ser/Thr-sp_prot-phosphatase"/>
</dbReference>
<evidence type="ECO:0000313" key="7">
    <source>
        <dbReference type="WBParaSite" id="BXY_1399600.1"/>
    </source>
</evidence>
<reference evidence="7" key="1">
    <citation type="submission" date="2016-11" db="UniProtKB">
        <authorList>
            <consortium name="WormBaseParasite"/>
        </authorList>
    </citation>
    <scope>IDENTIFICATION</scope>
</reference>
<feature type="region of interest" description="Disordered" evidence="2">
    <location>
        <begin position="497"/>
        <end position="520"/>
    </location>
</feature>
<dbReference type="PANTHER" id="PTHR11668">
    <property type="entry name" value="SERINE/THREONINE PROTEIN PHOSPHATASE"/>
    <property type="match status" value="1"/>
</dbReference>
<feature type="domain" description="Serine/threonine specific protein phosphatases" evidence="3">
    <location>
        <begin position="299"/>
        <end position="304"/>
    </location>
</feature>
<dbReference type="EMBL" id="CAJFDI010000006">
    <property type="protein sequence ID" value="CAD5234128.1"/>
    <property type="molecule type" value="Genomic_DNA"/>
</dbReference>
<dbReference type="Proteomes" id="UP000582659">
    <property type="component" value="Unassembled WGS sequence"/>
</dbReference>
<comment type="similarity">
    <text evidence="1">Belongs to the PPP phosphatase family.</text>
</comment>
<dbReference type="Proteomes" id="UP000095284">
    <property type="component" value="Unplaced"/>
</dbReference>
<keyword evidence="6" id="KW-1185">Reference proteome</keyword>
<dbReference type="GO" id="GO:0004722">
    <property type="term" value="F:protein serine/threonine phosphatase activity"/>
    <property type="evidence" value="ECO:0007669"/>
    <property type="project" value="UniProtKB-EC"/>
</dbReference>
<dbReference type="eggNOG" id="KOG0374">
    <property type="taxonomic scope" value="Eukaryota"/>
</dbReference>
<feature type="compositionally biased region" description="Pro residues" evidence="2">
    <location>
        <begin position="509"/>
        <end position="520"/>
    </location>
</feature>
<proteinExistence type="inferred from homology"/>
<evidence type="ECO:0000256" key="2">
    <source>
        <dbReference type="SAM" id="MobiDB-lite"/>
    </source>
</evidence>
<dbReference type="SUPFAM" id="SSF56300">
    <property type="entry name" value="Metallo-dependent phosphatases"/>
    <property type="match status" value="1"/>
</dbReference>
<organism evidence="5 7">
    <name type="scientific">Bursaphelenchus xylophilus</name>
    <name type="common">Pinewood nematode worm</name>
    <name type="synonym">Aphelenchoides xylophilus</name>
    <dbReference type="NCBI Taxonomy" id="6326"/>
    <lineage>
        <taxon>Eukaryota</taxon>
        <taxon>Metazoa</taxon>
        <taxon>Ecdysozoa</taxon>
        <taxon>Nematoda</taxon>
        <taxon>Chromadorea</taxon>
        <taxon>Rhabditida</taxon>
        <taxon>Tylenchina</taxon>
        <taxon>Tylenchomorpha</taxon>
        <taxon>Aphelenchoidea</taxon>
        <taxon>Aphelenchoididae</taxon>
        <taxon>Bursaphelenchus</taxon>
    </lineage>
</organism>
<reference evidence="4" key="2">
    <citation type="submission" date="2020-09" db="EMBL/GenBank/DDBJ databases">
        <authorList>
            <person name="Kikuchi T."/>
        </authorList>
    </citation>
    <scope>NUCLEOTIDE SEQUENCE</scope>
    <source>
        <strain evidence="4">Ka4C1</strain>
    </source>
</reference>